<dbReference type="Pfam" id="PF01618">
    <property type="entry name" value="MotA_ExbB"/>
    <property type="match status" value="1"/>
</dbReference>
<keyword evidence="4 9" id="KW-0812">Transmembrane</keyword>
<feature type="domain" description="MotA/TolQ/ExbB proton channel" evidence="10">
    <location>
        <begin position="69"/>
        <end position="191"/>
    </location>
</feature>
<sequence length="221" mass="24519">MFLTDLFAAGGIVMYPLLGFSVLAVALIIERCIFWSKVNRQQRRIVRGVLADYQNGSDDVLPKLKQNSDLPIARIFMEALEMDYAPPQAFHNFLEGAIQAELPLLRRFNTIFDTIVASAPLLGLLGTVTGLIQSFANIDLGGVGQEGTAAVTGGISEALISTATGLIVALVVLMFSNVFRGFYRRQLTLIQEYTNQLEALHFCRHQERRTENSAELIKLRE</sequence>
<evidence type="ECO:0000313" key="12">
    <source>
        <dbReference type="Proteomes" id="UP000757435"/>
    </source>
</evidence>
<keyword evidence="7 9" id="KW-0472">Membrane</keyword>
<dbReference type="InterPro" id="IPR050790">
    <property type="entry name" value="ExbB/TolQ_transport"/>
</dbReference>
<dbReference type="InterPro" id="IPR002898">
    <property type="entry name" value="MotA_ExbB_proton_chnl"/>
</dbReference>
<comment type="subcellular location">
    <subcellularLocation>
        <location evidence="1">Cell membrane</location>
        <topology evidence="1">Multi-pass membrane protein</topology>
    </subcellularLocation>
    <subcellularLocation>
        <location evidence="8">Membrane</location>
        <topology evidence="8">Multi-pass membrane protein</topology>
    </subcellularLocation>
</comment>
<dbReference type="AlphaFoldDB" id="A0A951UL90"/>
<name>A0A951UL90_9CYAN</name>
<dbReference type="PANTHER" id="PTHR30625:SF15">
    <property type="entry name" value="BIOPOLYMER TRANSPORT PROTEIN EXBB"/>
    <property type="match status" value="1"/>
</dbReference>
<accession>A0A951UL90</accession>
<dbReference type="PANTHER" id="PTHR30625">
    <property type="entry name" value="PROTEIN TOLQ"/>
    <property type="match status" value="1"/>
</dbReference>
<comment type="caution">
    <text evidence="11">The sequence shown here is derived from an EMBL/GenBank/DDBJ whole genome shotgun (WGS) entry which is preliminary data.</text>
</comment>
<organism evidence="11 12">
    <name type="scientific">Drouetiella hepatica Uher 2000/2452</name>
    <dbReference type="NCBI Taxonomy" id="904376"/>
    <lineage>
        <taxon>Bacteria</taxon>
        <taxon>Bacillati</taxon>
        <taxon>Cyanobacteriota</taxon>
        <taxon>Cyanophyceae</taxon>
        <taxon>Oculatellales</taxon>
        <taxon>Oculatellaceae</taxon>
        <taxon>Drouetiella</taxon>
    </lineage>
</organism>
<evidence type="ECO:0000256" key="4">
    <source>
        <dbReference type="ARBA" id="ARBA00022692"/>
    </source>
</evidence>
<protein>
    <submittedName>
        <fullName evidence="11">MotA/TolQ/ExbB proton channel family protein</fullName>
    </submittedName>
</protein>
<evidence type="ECO:0000259" key="10">
    <source>
        <dbReference type="Pfam" id="PF01618"/>
    </source>
</evidence>
<gene>
    <name evidence="11" type="ORF">KME15_05010</name>
</gene>
<evidence type="ECO:0000256" key="6">
    <source>
        <dbReference type="ARBA" id="ARBA00022989"/>
    </source>
</evidence>
<comment type="similarity">
    <text evidence="8">Belongs to the exbB/tolQ family.</text>
</comment>
<evidence type="ECO:0000256" key="2">
    <source>
        <dbReference type="ARBA" id="ARBA00022448"/>
    </source>
</evidence>
<keyword evidence="5 8" id="KW-0653">Protein transport</keyword>
<evidence type="ECO:0000256" key="1">
    <source>
        <dbReference type="ARBA" id="ARBA00004651"/>
    </source>
</evidence>
<evidence type="ECO:0000256" key="9">
    <source>
        <dbReference type="SAM" id="Phobius"/>
    </source>
</evidence>
<dbReference type="GO" id="GO:0005886">
    <property type="term" value="C:plasma membrane"/>
    <property type="evidence" value="ECO:0007669"/>
    <property type="project" value="UniProtKB-SubCell"/>
</dbReference>
<keyword evidence="6 9" id="KW-1133">Transmembrane helix</keyword>
<dbReference type="EMBL" id="JAHHHD010000003">
    <property type="protein sequence ID" value="MBW4658010.1"/>
    <property type="molecule type" value="Genomic_DNA"/>
</dbReference>
<dbReference type="Proteomes" id="UP000757435">
    <property type="component" value="Unassembled WGS sequence"/>
</dbReference>
<feature type="transmembrane region" description="Helical" evidence="9">
    <location>
        <begin position="158"/>
        <end position="179"/>
    </location>
</feature>
<proteinExistence type="inferred from homology"/>
<evidence type="ECO:0000256" key="3">
    <source>
        <dbReference type="ARBA" id="ARBA00022475"/>
    </source>
</evidence>
<evidence type="ECO:0000313" key="11">
    <source>
        <dbReference type="EMBL" id="MBW4658010.1"/>
    </source>
</evidence>
<feature type="transmembrane region" description="Helical" evidence="9">
    <location>
        <begin position="115"/>
        <end position="138"/>
    </location>
</feature>
<evidence type="ECO:0000256" key="7">
    <source>
        <dbReference type="ARBA" id="ARBA00023136"/>
    </source>
</evidence>
<reference evidence="11" key="2">
    <citation type="journal article" date="2022" name="Microbiol. Resour. Announc.">
        <title>Metagenome Sequencing to Explore Phylogenomics of Terrestrial Cyanobacteria.</title>
        <authorList>
            <person name="Ward R.D."/>
            <person name="Stajich J.E."/>
            <person name="Johansen J.R."/>
            <person name="Huntemann M."/>
            <person name="Clum A."/>
            <person name="Foster B."/>
            <person name="Foster B."/>
            <person name="Roux S."/>
            <person name="Palaniappan K."/>
            <person name="Varghese N."/>
            <person name="Mukherjee S."/>
            <person name="Reddy T.B.K."/>
            <person name="Daum C."/>
            <person name="Copeland A."/>
            <person name="Chen I.A."/>
            <person name="Ivanova N.N."/>
            <person name="Kyrpides N.C."/>
            <person name="Shapiro N."/>
            <person name="Eloe-Fadrosh E.A."/>
            <person name="Pietrasiak N."/>
        </authorList>
    </citation>
    <scope>NUCLEOTIDE SEQUENCE</scope>
    <source>
        <strain evidence="11">UHER 2000/2452</strain>
    </source>
</reference>
<keyword evidence="3" id="KW-1003">Cell membrane</keyword>
<feature type="transmembrane region" description="Helical" evidence="9">
    <location>
        <begin position="12"/>
        <end position="34"/>
    </location>
</feature>
<evidence type="ECO:0000256" key="5">
    <source>
        <dbReference type="ARBA" id="ARBA00022927"/>
    </source>
</evidence>
<dbReference type="GO" id="GO:0017038">
    <property type="term" value="P:protein import"/>
    <property type="evidence" value="ECO:0007669"/>
    <property type="project" value="TreeGrafter"/>
</dbReference>
<reference evidence="11" key="1">
    <citation type="submission" date="2021-05" db="EMBL/GenBank/DDBJ databases">
        <authorList>
            <person name="Pietrasiak N."/>
            <person name="Ward R."/>
            <person name="Stajich J.E."/>
            <person name="Kurbessoian T."/>
        </authorList>
    </citation>
    <scope>NUCLEOTIDE SEQUENCE</scope>
    <source>
        <strain evidence="11">UHER 2000/2452</strain>
    </source>
</reference>
<evidence type="ECO:0000256" key="8">
    <source>
        <dbReference type="RuleBase" id="RU004057"/>
    </source>
</evidence>
<keyword evidence="2 8" id="KW-0813">Transport</keyword>